<evidence type="ECO:0000259" key="3">
    <source>
        <dbReference type="PROSITE" id="PS51186"/>
    </source>
</evidence>
<dbReference type="PROSITE" id="PS51186">
    <property type="entry name" value="GNAT"/>
    <property type="match status" value="1"/>
</dbReference>
<dbReference type="EMBL" id="PKIZ01000005">
    <property type="protein sequence ID" value="PKZ42148.1"/>
    <property type="molecule type" value="Genomic_DNA"/>
</dbReference>
<dbReference type="Proteomes" id="UP000234206">
    <property type="component" value="Unassembled WGS sequence"/>
</dbReference>
<dbReference type="Pfam" id="PF00583">
    <property type="entry name" value="Acetyltransf_1"/>
    <property type="match status" value="1"/>
</dbReference>
<dbReference type="InterPro" id="IPR050832">
    <property type="entry name" value="Bact_Acetyltransf"/>
</dbReference>
<dbReference type="PANTHER" id="PTHR43877">
    <property type="entry name" value="AMINOALKYLPHOSPHONATE N-ACETYLTRANSFERASE-RELATED-RELATED"/>
    <property type="match status" value="1"/>
</dbReference>
<dbReference type="InterPro" id="IPR016181">
    <property type="entry name" value="Acyl_CoA_acyltransferase"/>
</dbReference>
<dbReference type="GO" id="GO:0016747">
    <property type="term" value="F:acyltransferase activity, transferring groups other than amino-acyl groups"/>
    <property type="evidence" value="ECO:0007669"/>
    <property type="project" value="InterPro"/>
</dbReference>
<dbReference type="SUPFAM" id="SSF55729">
    <property type="entry name" value="Acyl-CoA N-acyltransferases (Nat)"/>
    <property type="match status" value="1"/>
</dbReference>
<dbReference type="CDD" id="cd04301">
    <property type="entry name" value="NAT_SF"/>
    <property type="match status" value="1"/>
</dbReference>
<keyword evidence="2" id="KW-0012">Acyltransferase</keyword>
<dbReference type="InterPro" id="IPR000182">
    <property type="entry name" value="GNAT_dom"/>
</dbReference>
<evidence type="ECO:0000256" key="2">
    <source>
        <dbReference type="ARBA" id="ARBA00023315"/>
    </source>
</evidence>
<gene>
    <name evidence="4" type="ORF">CYJ76_03600</name>
</gene>
<keyword evidence="1 4" id="KW-0808">Transferase</keyword>
<name>A0A2I1PC01_9MICO</name>
<proteinExistence type="predicted"/>
<keyword evidence="5" id="KW-1185">Reference proteome</keyword>
<evidence type="ECO:0000313" key="4">
    <source>
        <dbReference type="EMBL" id="PKZ42148.1"/>
    </source>
</evidence>
<comment type="caution">
    <text evidence="4">The sequence shown here is derived from an EMBL/GenBank/DDBJ whole genome shotgun (WGS) entry which is preliminary data.</text>
</comment>
<evidence type="ECO:0000313" key="5">
    <source>
        <dbReference type="Proteomes" id="UP000234206"/>
    </source>
</evidence>
<protein>
    <submittedName>
        <fullName evidence="4">GNAT family N-acetyltransferase</fullName>
    </submittedName>
</protein>
<dbReference type="Gene3D" id="3.40.630.30">
    <property type="match status" value="1"/>
</dbReference>
<organism evidence="4 5">
    <name type="scientific">Kytococcus schroeteri</name>
    <dbReference type="NCBI Taxonomy" id="138300"/>
    <lineage>
        <taxon>Bacteria</taxon>
        <taxon>Bacillati</taxon>
        <taxon>Actinomycetota</taxon>
        <taxon>Actinomycetes</taxon>
        <taxon>Micrococcales</taxon>
        <taxon>Kytococcaceae</taxon>
        <taxon>Kytococcus</taxon>
    </lineage>
</organism>
<accession>A0A2I1PC01</accession>
<reference evidence="4 5" key="1">
    <citation type="submission" date="2017-12" db="EMBL/GenBank/DDBJ databases">
        <title>Phylogenetic diversity of female urinary microbiome.</title>
        <authorList>
            <person name="Thomas-White K."/>
            <person name="Wolfe A.J."/>
        </authorList>
    </citation>
    <scope>NUCLEOTIDE SEQUENCE [LARGE SCALE GENOMIC DNA]</scope>
    <source>
        <strain evidence="4 5">UMB1298</strain>
    </source>
</reference>
<sequence length="173" mass="18729">MVLRWLDATSDTDVALWRDVRLAMLLDTPGAFGSRYADHLGLGLERWRENVASPVMSTLVAVEGGAPVGAARLMEGGDDLPELISMFVAPAHRGTGLSSRIVEAVADRARGRGHAALHLHVMTDNPRARGVYERGGFRCVGAPFRAAPDDPDDLRTEWRMERPLRGAGAGMES</sequence>
<evidence type="ECO:0000256" key="1">
    <source>
        <dbReference type="ARBA" id="ARBA00022679"/>
    </source>
</evidence>
<feature type="domain" description="N-acetyltransferase" evidence="3">
    <location>
        <begin position="1"/>
        <end position="165"/>
    </location>
</feature>
<dbReference type="AlphaFoldDB" id="A0A2I1PC01"/>